<sequence length="698" mass="78622">MLVAQKDKAINDLCREYAIKDVSLQSLREQVAKQRKGPSTGGEDLGEHLESAMKINEDKAVGLAAENSVLKGVVDRQKAEMNELTRKLTRGNRAMDTKSRDFKRLQELVLREVPQEKIPGNLRGLQANDSNNQLFSSFRAPDENGHAHPGPESWVHFRSILDSFIPKSTLASSDLIATTTKHISVTMAPQLLSDVCERWAPAVTYFIDRGLLPFDDHGGFQNYINGELWKGNSIRLEAPGSQFIIDLIETSPDKVDIVAFSVTRFVGGSFLGGEVVTELSANCPRASDHVERIRGMETVGINRGGRFQPTCCREDWMKNSRKDVRLPRLIAEISRQKIVKVAKERKIQALKLTQLEQKKESSMTNTADLGFNDELTRNLAALCKKAATLLASKGERKTLKVHENISTQDAISFISKAIDDLQHWAPSGPFDQAQRDNLSNKETSSTSSVKAKHNHSQEKPQLESEVWRITEEKEQLEKLNTELKEDVELFRSRAKDAEERLRQLTGQHSGDANGEGLAENSTHQVTVQIQEDFQHHKDTQEVIHKQVSGEGKDSPQSPSDDDTDDEELVIKEDSFDEDALFEELAKELRFTAKGEDVASKESGKQHRVSQLERELETTKKALKNKTDELASATEKHSKELMEAGGNKEKCRCKDKEAYLESVEEHVEKLRGTMEDVLRHVSTYQGRKRRRTEGPDFEY</sequence>
<gene>
    <name evidence="2" type="ORF">CGGC5_v015072</name>
</gene>
<feature type="compositionally biased region" description="Basic and acidic residues" evidence="1">
    <location>
        <begin position="532"/>
        <end position="544"/>
    </location>
</feature>
<dbReference type="AlphaFoldDB" id="A0A7J6IHJ3"/>
<dbReference type="OrthoDB" id="4848078at2759"/>
<evidence type="ECO:0000256" key="1">
    <source>
        <dbReference type="SAM" id="MobiDB-lite"/>
    </source>
</evidence>
<reference evidence="2 3" key="1">
    <citation type="submission" date="2012-08" db="EMBL/GenBank/DDBJ databases">
        <authorList>
            <person name="Gan P.H.P."/>
            <person name="Ikeda K."/>
            <person name="Irieda H."/>
            <person name="Narusaka M."/>
            <person name="O'Connell R.J."/>
            <person name="Narusaka Y."/>
            <person name="Takano Y."/>
            <person name="Kubo Y."/>
            <person name="Shirasu K."/>
        </authorList>
    </citation>
    <scope>NUCLEOTIDE SEQUENCE [LARGE SCALE GENOMIC DNA]</scope>
    <source>
        <strain evidence="2 3">Nara gc5</strain>
    </source>
</reference>
<proteinExistence type="predicted"/>
<name>A0A7J6IHJ3_COLFN</name>
<dbReference type="RefSeq" id="XP_031876655.2">
    <property type="nucleotide sequence ID" value="XM_032026878.2"/>
</dbReference>
<evidence type="ECO:0000313" key="2">
    <source>
        <dbReference type="EMBL" id="KAF4476077.1"/>
    </source>
</evidence>
<feature type="region of interest" description="Disordered" evidence="1">
    <location>
        <begin position="425"/>
        <end position="464"/>
    </location>
</feature>
<feature type="region of interest" description="Disordered" evidence="1">
    <location>
        <begin position="591"/>
        <end position="646"/>
    </location>
</feature>
<dbReference type="EMBL" id="ANPB02000009">
    <property type="protein sequence ID" value="KAF4476077.1"/>
    <property type="molecule type" value="Genomic_DNA"/>
</dbReference>
<dbReference type="InParanoid" id="A0A7J6IHJ3"/>
<feature type="region of interest" description="Disordered" evidence="1">
    <location>
        <begin position="532"/>
        <end position="575"/>
    </location>
</feature>
<reference evidence="2 3" key="2">
    <citation type="submission" date="2020-04" db="EMBL/GenBank/DDBJ databases">
        <title>Genome sequencing and assembly of multiple isolates from the Colletotrichum gloeosporioides species complex.</title>
        <authorList>
            <person name="Gan P."/>
            <person name="Shirasu K."/>
        </authorList>
    </citation>
    <scope>NUCLEOTIDE SEQUENCE [LARGE SCALE GENOMIC DNA]</scope>
    <source>
        <strain evidence="2 3">Nara gc5</strain>
    </source>
</reference>
<organism evidence="2 3">
    <name type="scientific">Colletotrichum fructicola (strain Nara gc5)</name>
    <name type="common">Anthracnose fungus</name>
    <name type="synonym">Colletotrichum gloeosporioides (strain Nara gc5)</name>
    <dbReference type="NCBI Taxonomy" id="1213859"/>
    <lineage>
        <taxon>Eukaryota</taxon>
        <taxon>Fungi</taxon>
        <taxon>Dikarya</taxon>
        <taxon>Ascomycota</taxon>
        <taxon>Pezizomycotina</taxon>
        <taxon>Sordariomycetes</taxon>
        <taxon>Hypocreomycetidae</taxon>
        <taxon>Glomerellales</taxon>
        <taxon>Glomerellaceae</taxon>
        <taxon>Colletotrichum</taxon>
        <taxon>Colletotrichum gloeosporioides species complex</taxon>
    </lineage>
</organism>
<protein>
    <submittedName>
        <fullName evidence="2">Uncharacterized protein</fullName>
    </submittedName>
</protein>
<evidence type="ECO:0000313" key="3">
    <source>
        <dbReference type="Proteomes" id="UP000011096"/>
    </source>
</evidence>
<comment type="caution">
    <text evidence="2">The sequence shown here is derived from an EMBL/GenBank/DDBJ whole genome shotgun (WGS) entry which is preliminary data.</text>
</comment>
<feature type="compositionally biased region" description="Basic and acidic residues" evidence="1">
    <location>
        <begin position="455"/>
        <end position="464"/>
    </location>
</feature>
<feature type="compositionally biased region" description="Polar residues" evidence="1">
    <location>
        <begin position="435"/>
        <end position="449"/>
    </location>
</feature>
<keyword evidence="3" id="KW-1185">Reference proteome</keyword>
<accession>A0A7J6IHJ3</accession>
<dbReference type="Proteomes" id="UP000011096">
    <property type="component" value="Unassembled WGS sequence"/>
</dbReference>
<dbReference type="GeneID" id="43611010"/>